<dbReference type="AlphaFoldDB" id="A0A1D7V065"/>
<feature type="transmembrane region" description="Helical" evidence="1">
    <location>
        <begin position="470"/>
        <end position="488"/>
    </location>
</feature>
<sequence>MSRVFAFILILAILSVSISAQGIDDYYRFPEAGMRERITFETERKLCIFPLKNQNADANLDYLSKGYASVLYSGLKGLFQIYDPDMIPKSIQHGFGKPTGKERLRKGEWDAEILEKVKNAKEISPDKDPRFLTLKIDYISNEAPPEDSTLFISGNKQGCFYHLAGSYEKKNESQMELKLVLRSSKDASKKEFRAKTSVRRSYQELEGLISEIKKELLGKSTISFSFKSGDMDGVLVFLDGQFLGKTPLQKNDILPGNHVIKYYMDGFQSQEKRVSVQDGGNFEMILSRTPKEGLISVTSNPEGANVYLGSEFLGKTPLVRVPVKTGYNRLRVSMEGHVDILKGVEVKKEEEFKLDVSLKPGDSVTYYKNKQNVFLDHSYNDFSIYSMYGTLLFYAGYYYFNLKANALYDRAESRVSLTRLYLAANVVPQDQFIGMYLYEERIIREANSDAGKYQKLAGNFGRHQGVTGGVMVYGMALMLILSATFYFLGLDEETLDVGVVPTRVNNPFAIPGQTMEMDSYAKFNLKF</sequence>
<accession>A0A1D7V065</accession>
<organism evidence="3 4">
    <name type="scientific">Leptospira tipperaryensis</name>
    <dbReference type="NCBI Taxonomy" id="2564040"/>
    <lineage>
        <taxon>Bacteria</taxon>
        <taxon>Pseudomonadati</taxon>
        <taxon>Spirochaetota</taxon>
        <taxon>Spirochaetia</taxon>
        <taxon>Leptospirales</taxon>
        <taxon>Leptospiraceae</taxon>
        <taxon>Leptospira</taxon>
    </lineage>
</organism>
<dbReference type="PANTHER" id="PTHR36194">
    <property type="entry name" value="S-LAYER-LIKE PROTEIN"/>
    <property type="match status" value="1"/>
</dbReference>
<protein>
    <submittedName>
        <fullName evidence="3">S-layer protein</fullName>
    </submittedName>
</protein>
<dbReference type="PANTHER" id="PTHR36194:SF1">
    <property type="entry name" value="S-LAYER-LIKE PROTEIN"/>
    <property type="match status" value="1"/>
</dbReference>
<evidence type="ECO:0000313" key="3">
    <source>
        <dbReference type="EMBL" id="AOP35217.1"/>
    </source>
</evidence>
<keyword evidence="4" id="KW-1185">Reference proteome</keyword>
<dbReference type="EMBL" id="CP015217">
    <property type="protein sequence ID" value="AOP35217.1"/>
    <property type="molecule type" value="Genomic_DNA"/>
</dbReference>
<dbReference type="OrthoDB" id="340167at2"/>
<evidence type="ECO:0000256" key="1">
    <source>
        <dbReference type="SAM" id="Phobius"/>
    </source>
</evidence>
<evidence type="ECO:0000313" key="4">
    <source>
        <dbReference type="Proteomes" id="UP000094197"/>
    </source>
</evidence>
<evidence type="ECO:0000259" key="2">
    <source>
        <dbReference type="Pfam" id="PF08308"/>
    </source>
</evidence>
<feature type="domain" description="PEGA" evidence="2">
    <location>
        <begin position="293"/>
        <end position="360"/>
    </location>
</feature>
<keyword evidence="1" id="KW-0812">Transmembrane</keyword>
<dbReference type="InterPro" id="IPR013229">
    <property type="entry name" value="PEGA"/>
</dbReference>
<dbReference type="KEGG" id="laj:A0128_16040"/>
<keyword evidence="1" id="KW-1133">Transmembrane helix</keyword>
<feature type="transmembrane region" description="Helical" evidence="1">
    <location>
        <begin position="382"/>
        <end position="400"/>
    </location>
</feature>
<gene>
    <name evidence="3" type="ORF">A0128_16040</name>
</gene>
<dbReference type="Proteomes" id="UP000094197">
    <property type="component" value="Chromosome 1"/>
</dbReference>
<name>A0A1D7V065_9LEPT</name>
<reference evidence="3 4" key="1">
    <citation type="submission" date="2016-04" db="EMBL/GenBank/DDBJ databases">
        <title>Complete genome seqeunce of Leptospira alstonii serovar Room22.</title>
        <authorList>
            <person name="Nally J.E."/>
            <person name="Bayles D.O."/>
            <person name="Hurley D."/>
            <person name="Fanning S."/>
            <person name="McMahon B.J."/>
            <person name="Arent Z."/>
        </authorList>
    </citation>
    <scope>NUCLEOTIDE SEQUENCE [LARGE SCALE GENOMIC DNA]</scope>
    <source>
        <strain evidence="3 4">GWTS #1</strain>
    </source>
</reference>
<dbReference type="RefSeq" id="WP_069608423.1">
    <property type="nucleotide sequence ID" value="NZ_CP015217.1"/>
</dbReference>
<keyword evidence="1" id="KW-0472">Membrane</keyword>
<proteinExistence type="predicted"/>
<feature type="domain" description="PEGA" evidence="2">
    <location>
        <begin position="233"/>
        <end position="284"/>
    </location>
</feature>
<dbReference type="Pfam" id="PF08308">
    <property type="entry name" value="PEGA"/>
    <property type="match status" value="2"/>
</dbReference>